<gene>
    <name evidence="2" type="ORF">FN976_08335</name>
</gene>
<feature type="signal peptide" evidence="1">
    <location>
        <begin position="1"/>
        <end position="24"/>
    </location>
</feature>
<protein>
    <submittedName>
        <fullName evidence="2">Uncharacterized protein</fullName>
    </submittedName>
</protein>
<keyword evidence="3" id="KW-1185">Reference proteome</keyword>
<evidence type="ECO:0000313" key="2">
    <source>
        <dbReference type="EMBL" id="TWO71982.1"/>
    </source>
</evidence>
<dbReference type="Proteomes" id="UP000318199">
    <property type="component" value="Unassembled WGS sequence"/>
</dbReference>
<comment type="caution">
    <text evidence="2">The sequence shown here is derived from an EMBL/GenBank/DDBJ whole genome shotgun (WGS) entry which is preliminary data.</text>
</comment>
<accession>A0A562ZTP7</accession>
<sequence length="147" mass="15524">MALSTLRAALGACAVAALANPAHGCATSIAQLRALLGDAGFALHWREVSMRDGMPLVVRVSEEEGRLVLRFVKTAAGLWAEGPAEFCLAGEHLEARIARERIRVGPAAPWLLRQSLGGGARFVLARLPQGQLRIGATGWSGVFEAGE</sequence>
<dbReference type="EMBL" id="VOBQ01000005">
    <property type="protein sequence ID" value="TWO71982.1"/>
    <property type="molecule type" value="Genomic_DNA"/>
</dbReference>
<dbReference type="AlphaFoldDB" id="A0A562ZTP7"/>
<keyword evidence="1" id="KW-0732">Signal</keyword>
<organism evidence="2 3">
    <name type="scientific">Caenimonas sedimenti</name>
    <dbReference type="NCBI Taxonomy" id="2596921"/>
    <lineage>
        <taxon>Bacteria</taxon>
        <taxon>Pseudomonadati</taxon>
        <taxon>Pseudomonadota</taxon>
        <taxon>Betaproteobacteria</taxon>
        <taxon>Burkholderiales</taxon>
        <taxon>Comamonadaceae</taxon>
        <taxon>Caenimonas</taxon>
    </lineage>
</organism>
<name>A0A562ZTP7_9BURK</name>
<feature type="chain" id="PRO_5021962764" evidence="1">
    <location>
        <begin position="25"/>
        <end position="147"/>
    </location>
</feature>
<evidence type="ECO:0000313" key="3">
    <source>
        <dbReference type="Proteomes" id="UP000318199"/>
    </source>
</evidence>
<dbReference type="RefSeq" id="WP_145892542.1">
    <property type="nucleotide sequence ID" value="NZ_VOBQ01000005.1"/>
</dbReference>
<dbReference type="OrthoDB" id="8909912at2"/>
<evidence type="ECO:0000256" key="1">
    <source>
        <dbReference type="SAM" id="SignalP"/>
    </source>
</evidence>
<proteinExistence type="predicted"/>
<reference evidence="2 3" key="1">
    <citation type="submission" date="2019-07" db="EMBL/GenBank/DDBJ databases">
        <title>Caenimonas sedimenti sp. nov., isolated from activated sludge.</title>
        <authorList>
            <person name="Xu J."/>
        </authorList>
    </citation>
    <scope>NUCLEOTIDE SEQUENCE [LARGE SCALE GENOMIC DNA]</scope>
    <source>
        <strain evidence="2 3">HX-9-20</strain>
    </source>
</reference>